<evidence type="ECO:0000313" key="3">
    <source>
        <dbReference type="EMBL" id="GAA4325742.1"/>
    </source>
</evidence>
<evidence type="ECO:0000256" key="2">
    <source>
        <dbReference type="ARBA" id="ARBA00023054"/>
    </source>
</evidence>
<evidence type="ECO:0000256" key="1">
    <source>
        <dbReference type="ARBA" id="ARBA00004196"/>
    </source>
</evidence>
<dbReference type="Proteomes" id="UP001501671">
    <property type="component" value="Unassembled WGS sequence"/>
</dbReference>
<dbReference type="InterPro" id="IPR050465">
    <property type="entry name" value="UPF0194_transport"/>
</dbReference>
<dbReference type="SUPFAM" id="SSF111369">
    <property type="entry name" value="HlyD-like secretion proteins"/>
    <property type="match status" value="1"/>
</dbReference>
<organism evidence="3 4">
    <name type="scientific">Pigmentiphaga soli</name>
    <dbReference type="NCBI Taxonomy" id="1007095"/>
    <lineage>
        <taxon>Bacteria</taxon>
        <taxon>Pseudomonadati</taxon>
        <taxon>Pseudomonadota</taxon>
        <taxon>Betaproteobacteria</taxon>
        <taxon>Burkholderiales</taxon>
        <taxon>Alcaligenaceae</taxon>
        <taxon>Pigmentiphaga</taxon>
    </lineage>
</organism>
<sequence length="451" mass="49308">MVNQAFQRLAARVHAARTPAELSFIFCNETRALAEYRQAALVAYGERRRTRLAAHSGLADVDANSPYALWLADVVRHVRPRLDEGESPVKVMALAPAMLPAELAASWTDWLPAHVWLLSLAGPDGVSRAALLLARDTPWPTQLEPATPEYQLLGAADLYGYAWWSLTERRPRWSRVLPAVSGARLLRWGLPLLALAMLIPVRDYALVQAEIVSNRSQVIASPRDGVIRRMVVPPNTPVEAGQVIAELDDTTLYNQLVVAKAALSTAQVELHQASQRAIESQTAKADLGLAEGKLRERQVDVEALGREIEQLSIRAPARGVFVYSDPDDWAGRPVQTGQRVGLLADPQALGLHAWAPVGEAVNLKPGAPMTLFLRVAPLHPALARLDYAGYEAVESPGGVASYLLRGTITGGDPAYLRIGLRGTARIVGDWTVLGYLLLRRPMAALREWFGW</sequence>
<reference evidence="4" key="1">
    <citation type="journal article" date="2019" name="Int. J. Syst. Evol. Microbiol.">
        <title>The Global Catalogue of Microorganisms (GCM) 10K type strain sequencing project: providing services to taxonomists for standard genome sequencing and annotation.</title>
        <authorList>
            <consortium name="The Broad Institute Genomics Platform"/>
            <consortium name="The Broad Institute Genome Sequencing Center for Infectious Disease"/>
            <person name="Wu L."/>
            <person name="Ma J."/>
        </authorList>
    </citation>
    <scope>NUCLEOTIDE SEQUENCE [LARGE SCALE GENOMIC DNA]</scope>
    <source>
        <strain evidence="4">JCM 17666</strain>
    </source>
</reference>
<evidence type="ECO:0000313" key="4">
    <source>
        <dbReference type="Proteomes" id="UP001501671"/>
    </source>
</evidence>
<accession>A0ABP8GKH1</accession>
<keyword evidence="2" id="KW-0175">Coiled coil</keyword>
<dbReference type="RefSeq" id="WP_345246651.1">
    <property type="nucleotide sequence ID" value="NZ_BAABFO010000003.1"/>
</dbReference>
<proteinExistence type="predicted"/>
<dbReference type="PANTHER" id="PTHR32347">
    <property type="entry name" value="EFFLUX SYSTEM COMPONENT YKNX-RELATED"/>
    <property type="match status" value="1"/>
</dbReference>
<protein>
    <recommendedName>
        <fullName evidence="5">HlyD family efflux transporter periplasmic adaptor subunit</fullName>
    </recommendedName>
</protein>
<evidence type="ECO:0008006" key="5">
    <source>
        <dbReference type="Google" id="ProtNLM"/>
    </source>
</evidence>
<name>A0ABP8GKH1_9BURK</name>
<dbReference type="Gene3D" id="2.40.50.100">
    <property type="match status" value="1"/>
</dbReference>
<dbReference type="EMBL" id="BAABFO010000003">
    <property type="protein sequence ID" value="GAA4325742.1"/>
    <property type="molecule type" value="Genomic_DNA"/>
</dbReference>
<keyword evidence="4" id="KW-1185">Reference proteome</keyword>
<gene>
    <name evidence="3" type="ORF">GCM10023144_08390</name>
</gene>
<comment type="caution">
    <text evidence="3">The sequence shown here is derived from an EMBL/GenBank/DDBJ whole genome shotgun (WGS) entry which is preliminary data.</text>
</comment>
<comment type="subcellular location">
    <subcellularLocation>
        <location evidence="1">Cell envelope</location>
    </subcellularLocation>
</comment>
<dbReference type="Gene3D" id="1.10.287.470">
    <property type="entry name" value="Helix hairpin bin"/>
    <property type="match status" value="1"/>
</dbReference>